<dbReference type="EMBL" id="CP004387">
    <property type="protein sequence ID" value="AJD46696.1"/>
    <property type="molecule type" value="Genomic_DNA"/>
</dbReference>
<sequence length="189" mass="21648">MQHKPEILETRLVARSRLFGIEEMKIRFSNGAERTYERLRTPPIAAVMMVPLLDDDTVVLIREYGAGLEEYQLTLPKGALDDGEDWREAADRELREEAGYGARRLTMLKRMTLSPGYMGHQIRAVLAEDLFPATLPGDEPEPLEVLTWKLSDLDALIEREDMTEARVIAALYMARDIVRRRANSKETME</sequence>
<name>A0A0B4XHZ9_9GAMM</name>
<dbReference type="HOGENOM" id="CLU_062658_4_0_6"/>
<dbReference type="InterPro" id="IPR015797">
    <property type="entry name" value="NUDIX_hydrolase-like_dom_sf"/>
</dbReference>
<feature type="domain" description="Nudix hydrolase" evidence="3">
    <location>
        <begin position="39"/>
        <end position="173"/>
    </location>
</feature>
<organism evidence="4 5">
    <name type="scientific">Isoalcanivorax pacificus W11-5</name>
    <dbReference type="NCBI Taxonomy" id="391936"/>
    <lineage>
        <taxon>Bacteria</taxon>
        <taxon>Pseudomonadati</taxon>
        <taxon>Pseudomonadota</taxon>
        <taxon>Gammaproteobacteria</taxon>
        <taxon>Oceanospirillales</taxon>
        <taxon>Alcanivoracaceae</taxon>
        <taxon>Isoalcanivorax</taxon>
    </lineage>
</organism>
<proteinExistence type="predicted"/>
<evidence type="ECO:0000313" key="4">
    <source>
        <dbReference type="EMBL" id="AJD46696.1"/>
    </source>
</evidence>
<dbReference type="RefSeq" id="WP_008736242.1">
    <property type="nucleotide sequence ID" value="NZ_CP004387.1"/>
</dbReference>
<keyword evidence="5" id="KW-1185">Reference proteome</keyword>
<dbReference type="GO" id="GO:0005829">
    <property type="term" value="C:cytosol"/>
    <property type="evidence" value="ECO:0007669"/>
    <property type="project" value="TreeGrafter"/>
</dbReference>
<dbReference type="GO" id="GO:0006753">
    <property type="term" value="P:nucleoside phosphate metabolic process"/>
    <property type="evidence" value="ECO:0007669"/>
    <property type="project" value="TreeGrafter"/>
</dbReference>
<dbReference type="PANTHER" id="PTHR11839:SF12">
    <property type="entry name" value="ADP COMPOUNDS HYDROLASE NUDE"/>
    <property type="match status" value="1"/>
</dbReference>
<dbReference type="STRING" id="391936.S7S_01360"/>
<dbReference type="InterPro" id="IPR000086">
    <property type="entry name" value="NUDIX_hydrolase_dom"/>
</dbReference>
<dbReference type="GO" id="GO:0019693">
    <property type="term" value="P:ribose phosphate metabolic process"/>
    <property type="evidence" value="ECO:0007669"/>
    <property type="project" value="TreeGrafter"/>
</dbReference>
<evidence type="ECO:0000256" key="1">
    <source>
        <dbReference type="ARBA" id="ARBA00001946"/>
    </source>
</evidence>
<dbReference type="SUPFAM" id="SSF55811">
    <property type="entry name" value="Nudix"/>
    <property type="match status" value="1"/>
</dbReference>
<dbReference type="NCBIfam" id="NF008736">
    <property type="entry name" value="PRK11762.1"/>
    <property type="match status" value="1"/>
</dbReference>
<keyword evidence="2 4" id="KW-0378">Hydrolase</keyword>
<evidence type="ECO:0000313" key="5">
    <source>
        <dbReference type="Proteomes" id="UP000006764"/>
    </source>
</evidence>
<dbReference type="Pfam" id="PF00293">
    <property type="entry name" value="NUDIX"/>
    <property type="match status" value="1"/>
</dbReference>
<accession>A0A0B4XHZ9</accession>
<dbReference type="FunFam" id="3.90.79.10:FF:000006">
    <property type="entry name" value="ADP compounds hydrolase NudE"/>
    <property type="match status" value="1"/>
</dbReference>
<evidence type="ECO:0000259" key="3">
    <source>
        <dbReference type="PROSITE" id="PS51462"/>
    </source>
</evidence>
<dbReference type="GO" id="GO:0019144">
    <property type="term" value="F:ADP-sugar diphosphatase activity"/>
    <property type="evidence" value="ECO:0007669"/>
    <property type="project" value="TreeGrafter"/>
</dbReference>
<comment type="cofactor">
    <cofactor evidence="1">
        <name>Mg(2+)</name>
        <dbReference type="ChEBI" id="CHEBI:18420"/>
    </cofactor>
</comment>
<evidence type="ECO:0000256" key="2">
    <source>
        <dbReference type="ARBA" id="ARBA00022801"/>
    </source>
</evidence>
<dbReference type="InterPro" id="IPR020084">
    <property type="entry name" value="NUDIX_hydrolase_CS"/>
</dbReference>
<reference evidence="4 5" key="1">
    <citation type="journal article" date="2012" name="J. Bacteriol.">
        <title>Genome sequence of an alkane-degrading bacterium, Alcanivorax pacificus type strain W11-5, isolated from deep sea sediment.</title>
        <authorList>
            <person name="Lai Q."/>
            <person name="Shao Z."/>
        </authorList>
    </citation>
    <scope>NUCLEOTIDE SEQUENCE [LARGE SCALE GENOMIC DNA]</scope>
    <source>
        <strain evidence="4 5">W11-5</strain>
    </source>
</reference>
<dbReference type="OrthoDB" id="9806150at2"/>
<dbReference type="Gene3D" id="3.90.79.10">
    <property type="entry name" value="Nucleoside Triphosphate Pyrophosphohydrolase"/>
    <property type="match status" value="1"/>
</dbReference>
<dbReference type="PROSITE" id="PS00893">
    <property type="entry name" value="NUDIX_BOX"/>
    <property type="match status" value="1"/>
</dbReference>
<dbReference type="PROSITE" id="PS51462">
    <property type="entry name" value="NUDIX"/>
    <property type="match status" value="1"/>
</dbReference>
<gene>
    <name evidence="4" type="primary">nudE</name>
    <name evidence="4" type="ORF">S7S_01360</name>
</gene>
<protein>
    <submittedName>
        <fullName evidence="4">Adenosine nucleotide hydrolase NudE</fullName>
    </submittedName>
</protein>
<dbReference type="PANTHER" id="PTHR11839">
    <property type="entry name" value="UDP/ADP-SUGAR PYROPHOSPHATASE"/>
    <property type="match status" value="1"/>
</dbReference>
<dbReference type="Proteomes" id="UP000006764">
    <property type="component" value="Chromosome"/>
</dbReference>
<dbReference type="KEGG" id="apac:S7S_01360"/>
<dbReference type="AlphaFoldDB" id="A0A0B4XHZ9"/>